<dbReference type="EMBL" id="KV442182">
    <property type="protein sequence ID" value="OAQ22309.1"/>
    <property type="molecule type" value="Genomic_DNA"/>
</dbReference>
<feature type="non-terminal residue" evidence="2">
    <location>
        <position position="1"/>
    </location>
</feature>
<dbReference type="InterPro" id="IPR011010">
    <property type="entry name" value="DNA_brk_join_enz"/>
</dbReference>
<dbReference type="STRING" id="1314771.A0A197JCY1"/>
<evidence type="ECO:0000313" key="3">
    <source>
        <dbReference type="Proteomes" id="UP000078512"/>
    </source>
</evidence>
<proteinExistence type="predicted"/>
<protein>
    <recommendedName>
        <fullName evidence="4">Tyr recombinase domain-containing protein</fullName>
    </recommendedName>
</protein>
<evidence type="ECO:0000256" key="1">
    <source>
        <dbReference type="ARBA" id="ARBA00023172"/>
    </source>
</evidence>
<keyword evidence="1" id="KW-0233">DNA recombination</keyword>
<dbReference type="OrthoDB" id="2387460at2759"/>
<dbReference type="GO" id="GO:0006310">
    <property type="term" value="P:DNA recombination"/>
    <property type="evidence" value="ECO:0007669"/>
    <property type="project" value="UniProtKB-KW"/>
</dbReference>
<reference evidence="2 3" key="1">
    <citation type="submission" date="2016-05" db="EMBL/GenBank/DDBJ databases">
        <title>Genome sequencing reveals origins of a unique bacterial endosymbiosis in the earliest lineages of terrestrial Fungi.</title>
        <authorList>
            <consortium name="DOE Joint Genome Institute"/>
            <person name="Uehling J."/>
            <person name="Gryganskyi A."/>
            <person name="Hameed K."/>
            <person name="Tschaplinski T."/>
            <person name="Misztal P."/>
            <person name="Wu S."/>
            <person name="Desiro A."/>
            <person name="Vande Pol N."/>
            <person name="Du Z.-Y."/>
            <person name="Zienkiewicz A."/>
            <person name="Zienkiewicz K."/>
            <person name="Morin E."/>
            <person name="Tisserant E."/>
            <person name="Splivallo R."/>
            <person name="Hainaut M."/>
            <person name="Henrissat B."/>
            <person name="Ohm R."/>
            <person name="Kuo A."/>
            <person name="Yan J."/>
            <person name="Lipzen A."/>
            <person name="Nolan M."/>
            <person name="Labutti K."/>
            <person name="Barry K."/>
            <person name="Goldstein A."/>
            <person name="Labbe J."/>
            <person name="Schadt C."/>
            <person name="Tuskan G."/>
            <person name="Grigoriev I."/>
            <person name="Martin F."/>
            <person name="Vilgalys R."/>
            <person name="Bonito G."/>
        </authorList>
    </citation>
    <scope>NUCLEOTIDE SEQUENCE [LARGE SCALE GENOMIC DNA]</scope>
    <source>
        <strain evidence="2 3">AG-77</strain>
    </source>
</reference>
<dbReference type="SUPFAM" id="SSF56349">
    <property type="entry name" value="DNA breaking-rejoining enzymes"/>
    <property type="match status" value="1"/>
</dbReference>
<gene>
    <name evidence="2" type="ORF">K457DRAFT_84992</name>
</gene>
<evidence type="ECO:0008006" key="4">
    <source>
        <dbReference type="Google" id="ProtNLM"/>
    </source>
</evidence>
<dbReference type="GO" id="GO:0003677">
    <property type="term" value="F:DNA binding"/>
    <property type="evidence" value="ECO:0007669"/>
    <property type="project" value="InterPro"/>
</dbReference>
<sequence>DLTPVIRYLRALGNNKSMSVTNLTKKLCWLLATCGFLRPDDLRCTDARASRVIKGNLELMVLFPKETRQGQKIIKPVVIYPHPDEALCPVKAFIEYRNRTQAGDRAIAHPKDPSRLYTPLIRYVRDKTAATGTDRISNHIKEIMQLVPRNQDEPPFKARAVGATQALLKGVPVDDVMVHGNWSSPMIVDSFYRLSRSLASNFTKVVLS</sequence>
<dbReference type="Proteomes" id="UP000078512">
    <property type="component" value="Unassembled WGS sequence"/>
</dbReference>
<organism evidence="2 3">
    <name type="scientific">Linnemannia elongata AG-77</name>
    <dbReference type="NCBI Taxonomy" id="1314771"/>
    <lineage>
        <taxon>Eukaryota</taxon>
        <taxon>Fungi</taxon>
        <taxon>Fungi incertae sedis</taxon>
        <taxon>Mucoromycota</taxon>
        <taxon>Mortierellomycotina</taxon>
        <taxon>Mortierellomycetes</taxon>
        <taxon>Mortierellales</taxon>
        <taxon>Mortierellaceae</taxon>
        <taxon>Linnemannia</taxon>
    </lineage>
</organism>
<dbReference type="AlphaFoldDB" id="A0A197JCY1"/>
<keyword evidence="3" id="KW-1185">Reference proteome</keyword>
<accession>A0A197JCY1</accession>
<evidence type="ECO:0000313" key="2">
    <source>
        <dbReference type="EMBL" id="OAQ22309.1"/>
    </source>
</evidence>
<dbReference type="InterPro" id="IPR013762">
    <property type="entry name" value="Integrase-like_cat_sf"/>
</dbReference>
<dbReference type="Gene3D" id="1.10.443.10">
    <property type="entry name" value="Intergrase catalytic core"/>
    <property type="match status" value="1"/>
</dbReference>
<dbReference type="GO" id="GO:0015074">
    <property type="term" value="P:DNA integration"/>
    <property type="evidence" value="ECO:0007669"/>
    <property type="project" value="InterPro"/>
</dbReference>
<name>A0A197JCY1_9FUNG</name>